<dbReference type="GO" id="GO:0016020">
    <property type="term" value="C:membrane"/>
    <property type="evidence" value="ECO:0007669"/>
    <property type="project" value="UniProtKB-SubCell"/>
</dbReference>
<dbReference type="Proteomes" id="UP000242188">
    <property type="component" value="Unassembled WGS sequence"/>
</dbReference>
<dbReference type="PANTHER" id="PTHR24002">
    <property type="entry name" value="SOLUTE CARRIER FAMILY 22 MEMBER 18"/>
    <property type="match status" value="1"/>
</dbReference>
<evidence type="ECO:0000256" key="4">
    <source>
        <dbReference type="ARBA" id="ARBA00023136"/>
    </source>
</evidence>
<dbReference type="Gene3D" id="1.20.1250.20">
    <property type="entry name" value="MFS general substrate transporter like domains"/>
    <property type="match status" value="1"/>
</dbReference>
<comment type="subcellular location">
    <subcellularLocation>
        <location evidence="1">Membrane</location>
        <topology evidence="1">Multi-pass membrane protein</topology>
    </subcellularLocation>
</comment>
<feature type="transmembrane region" description="Helical" evidence="5">
    <location>
        <begin position="38"/>
        <end position="57"/>
    </location>
</feature>
<dbReference type="PRINTS" id="PR01035">
    <property type="entry name" value="TCRTETA"/>
</dbReference>
<dbReference type="SUPFAM" id="SSF103473">
    <property type="entry name" value="MFS general substrate transporter"/>
    <property type="match status" value="1"/>
</dbReference>
<accession>A0A210PR23</accession>
<dbReference type="InterPro" id="IPR036259">
    <property type="entry name" value="MFS_trans_sf"/>
</dbReference>
<feature type="transmembrane region" description="Helical" evidence="5">
    <location>
        <begin position="69"/>
        <end position="95"/>
    </location>
</feature>
<protein>
    <submittedName>
        <fullName evidence="7">Major facilitator superfamily domain-containing protein 9</fullName>
    </submittedName>
</protein>
<feature type="transmembrane region" description="Helical" evidence="5">
    <location>
        <begin position="130"/>
        <end position="149"/>
    </location>
</feature>
<dbReference type="PROSITE" id="PS50850">
    <property type="entry name" value="MFS"/>
    <property type="match status" value="1"/>
</dbReference>
<feature type="transmembrane region" description="Helical" evidence="5">
    <location>
        <begin position="208"/>
        <end position="227"/>
    </location>
</feature>
<feature type="transmembrane region" description="Helical" evidence="5">
    <location>
        <begin position="247"/>
        <end position="267"/>
    </location>
</feature>
<dbReference type="InterPro" id="IPR020846">
    <property type="entry name" value="MFS_dom"/>
</dbReference>
<organism evidence="7 8">
    <name type="scientific">Mizuhopecten yessoensis</name>
    <name type="common">Japanese scallop</name>
    <name type="synonym">Patinopecten yessoensis</name>
    <dbReference type="NCBI Taxonomy" id="6573"/>
    <lineage>
        <taxon>Eukaryota</taxon>
        <taxon>Metazoa</taxon>
        <taxon>Spiralia</taxon>
        <taxon>Lophotrochozoa</taxon>
        <taxon>Mollusca</taxon>
        <taxon>Bivalvia</taxon>
        <taxon>Autobranchia</taxon>
        <taxon>Pteriomorphia</taxon>
        <taxon>Pectinida</taxon>
        <taxon>Pectinoidea</taxon>
        <taxon>Pectinidae</taxon>
        <taxon>Mizuhopecten</taxon>
    </lineage>
</organism>
<sequence>MDATTTLYMSGFLDLFGVSMLVPQIGTHARELGASSTAAGFIGSVYGALQLFSSPIMGRWSDVTGRKFCLVPCLLMSAVGYLTMGFSYTLTILMFSRSITGMFKQSQSISRSMLSDITSADQRCRVYGRFNSLSSVGFILGPLVSSTIIQYEGGFYIVSCLCGSIFILNAVLMWFILPTTAPTKKKPSQYNGVTNIIASFKHLNWTKLWDIFLVNFFSGFSVMLFRSNSDMIFMDRFGTTKQHMSYLTSYTAVVSALCGFVSGWIAAKYQNNYRLYQHMVCGLFVALVALTLVVDFWMYILVLALLSFVTTNLRVASASLLVQRGGAEGVGAVMGLGDTVMSVARMLSPLLSGMALEISSSGPPLMGSVMAGIAVTLIILRSQTKLHQE</sequence>
<evidence type="ECO:0000313" key="7">
    <source>
        <dbReference type="EMBL" id="OWF38928.1"/>
    </source>
</evidence>
<keyword evidence="4 5" id="KW-0472">Membrane</keyword>
<keyword evidence="2 5" id="KW-0812">Transmembrane</keyword>
<dbReference type="InterPro" id="IPR001958">
    <property type="entry name" value="Tet-R_TetA/multi-R_MdtG-like"/>
</dbReference>
<comment type="caution">
    <text evidence="7">The sequence shown here is derived from an EMBL/GenBank/DDBJ whole genome shotgun (WGS) entry which is preliminary data.</text>
</comment>
<keyword evidence="3 5" id="KW-1133">Transmembrane helix</keyword>
<dbReference type="CDD" id="cd17390">
    <property type="entry name" value="MFS_MFSD9"/>
    <property type="match status" value="1"/>
</dbReference>
<dbReference type="STRING" id="6573.A0A210PR23"/>
<evidence type="ECO:0000313" key="8">
    <source>
        <dbReference type="Proteomes" id="UP000242188"/>
    </source>
</evidence>
<dbReference type="GO" id="GO:0022857">
    <property type="term" value="F:transmembrane transporter activity"/>
    <property type="evidence" value="ECO:0007669"/>
    <property type="project" value="InterPro"/>
</dbReference>
<evidence type="ECO:0000256" key="2">
    <source>
        <dbReference type="ARBA" id="ARBA00022692"/>
    </source>
</evidence>
<dbReference type="PANTHER" id="PTHR24002:SF3">
    <property type="entry name" value="SOLUTE CARRIER FAMILY 22 MEMBER 18"/>
    <property type="match status" value="1"/>
</dbReference>
<dbReference type="Pfam" id="PF07690">
    <property type="entry name" value="MFS_1"/>
    <property type="match status" value="1"/>
</dbReference>
<dbReference type="InterPro" id="IPR011701">
    <property type="entry name" value="MFS"/>
</dbReference>
<dbReference type="EMBL" id="NEDP02005552">
    <property type="protein sequence ID" value="OWF38928.1"/>
    <property type="molecule type" value="Genomic_DNA"/>
</dbReference>
<proteinExistence type="predicted"/>
<keyword evidence="8" id="KW-1185">Reference proteome</keyword>
<evidence type="ECO:0000259" key="6">
    <source>
        <dbReference type="PROSITE" id="PS50850"/>
    </source>
</evidence>
<dbReference type="GO" id="GO:0005635">
    <property type="term" value="C:nuclear envelope"/>
    <property type="evidence" value="ECO:0007669"/>
    <property type="project" value="TreeGrafter"/>
</dbReference>
<evidence type="ECO:0000256" key="3">
    <source>
        <dbReference type="ARBA" id="ARBA00022989"/>
    </source>
</evidence>
<gene>
    <name evidence="7" type="ORF">KP79_PYT07591</name>
</gene>
<reference evidence="7 8" key="1">
    <citation type="journal article" date="2017" name="Nat. Ecol. Evol.">
        <title>Scallop genome provides insights into evolution of bilaterian karyotype and development.</title>
        <authorList>
            <person name="Wang S."/>
            <person name="Zhang J."/>
            <person name="Jiao W."/>
            <person name="Li J."/>
            <person name="Xun X."/>
            <person name="Sun Y."/>
            <person name="Guo X."/>
            <person name="Huan P."/>
            <person name="Dong B."/>
            <person name="Zhang L."/>
            <person name="Hu X."/>
            <person name="Sun X."/>
            <person name="Wang J."/>
            <person name="Zhao C."/>
            <person name="Wang Y."/>
            <person name="Wang D."/>
            <person name="Huang X."/>
            <person name="Wang R."/>
            <person name="Lv J."/>
            <person name="Li Y."/>
            <person name="Zhang Z."/>
            <person name="Liu B."/>
            <person name="Lu W."/>
            <person name="Hui Y."/>
            <person name="Liang J."/>
            <person name="Zhou Z."/>
            <person name="Hou R."/>
            <person name="Li X."/>
            <person name="Liu Y."/>
            <person name="Li H."/>
            <person name="Ning X."/>
            <person name="Lin Y."/>
            <person name="Zhao L."/>
            <person name="Xing Q."/>
            <person name="Dou J."/>
            <person name="Li Y."/>
            <person name="Mao J."/>
            <person name="Guo H."/>
            <person name="Dou H."/>
            <person name="Li T."/>
            <person name="Mu C."/>
            <person name="Jiang W."/>
            <person name="Fu Q."/>
            <person name="Fu X."/>
            <person name="Miao Y."/>
            <person name="Liu J."/>
            <person name="Yu Q."/>
            <person name="Li R."/>
            <person name="Liao H."/>
            <person name="Li X."/>
            <person name="Kong Y."/>
            <person name="Jiang Z."/>
            <person name="Chourrout D."/>
            <person name="Li R."/>
            <person name="Bao Z."/>
        </authorList>
    </citation>
    <scope>NUCLEOTIDE SEQUENCE [LARGE SCALE GENOMIC DNA]</scope>
    <source>
        <strain evidence="7 8">PY_sf001</strain>
    </source>
</reference>
<dbReference type="AlphaFoldDB" id="A0A210PR23"/>
<dbReference type="OrthoDB" id="10262656at2759"/>
<feature type="transmembrane region" description="Helical" evidence="5">
    <location>
        <begin position="155"/>
        <end position="177"/>
    </location>
</feature>
<feature type="transmembrane region" description="Helical" evidence="5">
    <location>
        <begin position="361"/>
        <end position="380"/>
    </location>
</feature>
<feature type="domain" description="Major facilitator superfamily (MFS) profile" evidence="6">
    <location>
        <begin position="3"/>
        <end position="385"/>
    </location>
</feature>
<evidence type="ECO:0000256" key="5">
    <source>
        <dbReference type="SAM" id="Phobius"/>
    </source>
</evidence>
<feature type="transmembrane region" description="Helical" evidence="5">
    <location>
        <begin position="279"/>
        <end position="309"/>
    </location>
</feature>
<evidence type="ECO:0000256" key="1">
    <source>
        <dbReference type="ARBA" id="ARBA00004141"/>
    </source>
</evidence>
<name>A0A210PR23_MIZYE</name>